<dbReference type="Pfam" id="PF00561">
    <property type="entry name" value="Abhydrolase_1"/>
    <property type="match status" value="1"/>
</dbReference>
<organism evidence="3 4">
    <name type="scientific">Elizabethkingia anophelis NUHP1</name>
    <dbReference type="NCBI Taxonomy" id="1338011"/>
    <lineage>
        <taxon>Bacteria</taxon>
        <taxon>Pseudomonadati</taxon>
        <taxon>Bacteroidota</taxon>
        <taxon>Flavobacteriia</taxon>
        <taxon>Flavobacteriales</taxon>
        <taxon>Weeksellaceae</taxon>
        <taxon>Elizabethkingia</taxon>
    </lineage>
</organism>
<dbReference type="InterPro" id="IPR029058">
    <property type="entry name" value="AB_hydrolase_fold"/>
</dbReference>
<evidence type="ECO:0000259" key="2">
    <source>
        <dbReference type="Pfam" id="PF00561"/>
    </source>
</evidence>
<dbReference type="SUPFAM" id="SSF49464">
    <property type="entry name" value="Carboxypeptidase regulatory domain-like"/>
    <property type="match status" value="1"/>
</dbReference>
<feature type="chain" id="PRO_5001717610" evidence="1">
    <location>
        <begin position="20"/>
        <end position="548"/>
    </location>
</feature>
<keyword evidence="1" id="KW-0732">Signal</keyword>
<dbReference type="GO" id="GO:0046464">
    <property type="term" value="P:acylglycerol catabolic process"/>
    <property type="evidence" value="ECO:0007669"/>
    <property type="project" value="TreeGrafter"/>
</dbReference>
<dbReference type="InterPro" id="IPR000073">
    <property type="entry name" value="AB_hydrolase_1"/>
</dbReference>
<dbReference type="EMBL" id="CP007547">
    <property type="protein sequence ID" value="AIL44763.1"/>
    <property type="molecule type" value="Genomic_DNA"/>
</dbReference>
<protein>
    <submittedName>
        <fullName evidence="3">3-Oxoadipate enol-lactonase, alpha/beta hydrolase fold family</fullName>
    </submittedName>
</protein>
<evidence type="ECO:0000313" key="4">
    <source>
        <dbReference type="Proteomes" id="UP000028933"/>
    </source>
</evidence>
<dbReference type="InterPro" id="IPR008969">
    <property type="entry name" value="CarboxyPept-like_regulatory"/>
</dbReference>
<dbReference type="Pfam" id="PF13715">
    <property type="entry name" value="CarbopepD_reg_2"/>
    <property type="match status" value="1"/>
</dbReference>
<dbReference type="InterPro" id="IPR050266">
    <property type="entry name" value="AB_hydrolase_sf"/>
</dbReference>
<gene>
    <name evidence="3" type="ORF">BD94_0988</name>
</gene>
<keyword evidence="3" id="KW-0378">Hydrolase</keyword>
<dbReference type="PANTHER" id="PTHR43798">
    <property type="entry name" value="MONOACYLGLYCEROL LIPASE"/>
    <property type="match status" value="1"/>
</dbReference>
<dbReference type="RefSeq" id="WP_024565300.1">
    <property type="nucleotide sequence ID" value="NZ_CP007547.1"/>
</dbReference>
<dbReference type="Gene3D" id="3.40.50.1820">
    <property type="entry name" value="alpha/beta hydrolase"/>
    <property type="match status" value="1"/>
</dbReference>
<dbReference type="eggNOG" id="COG0596">
    <property type="taxonomic scope" value="Bacteria"/>
</dbReference>
<reference evidence="3" key="1">
    <citation type="journal article" date="2013" name="Lancet">
        <title>First case of E anophelis outbreak in an intensive-care unit.</title>
        <authorList>
            <person name="Teo J."/>
            <person name="Tan S.Y."/>
            <person name="Tay M."/>
            <person name="Ding Y."/>
            <person name="Kjelleberg S."/>
            <person name="Givskov M."/>
            <person name="Lin R.T."/>
            <person name="Yang L."/>
        </authorList>
    </citation>
    <scope>NUCLEOTIDE SEQUENCE [LARGE SCALE GENOMIC DNA]</scope>
    <source>
        <strain evidence="3">NUHP1</strain>
    </source>
</reference>
<dbReference type="HOGENOM" id="CLU_468316_0_0_10"/>
<feature type="signal peptide" evidence="1">
    <location>
        <begin position="1"/>
        <end position="19"/>
    </location>
</feature>
<dbReference type="GO" id="GO:0016020">
    <property type="term" value="C:membrane"/>
    <property type="evidence" value="ECO:0007669"/>
    <property type="project" value="TreeGrafter"/>
</dbReference>
<feature type="domain" description="AB hydrolase-1" evidence="2">
    <location>
        <begin position="341"/>
        <end position="450"/>
    </location>
</feature>
<dbReference type="KEGG" id="eao:BD94_0988"/>
<sequence>MYKFGCITLLSLLSISAHAQSVITGTVKNQDNKTITYCSIGIKDSKTGTITDGNGNYKLEIPDEAKNKEIIFTAAGYSDKSIPANELKTNSNIVMDYKVTNIEAVVIGSKKLKEKTIGQKSRPFLTFSKMFDQNVPTIEQGNIFTVYQKTRLVAYNFYIIPSSKFEQITMKLNIYSVKNNEPDRPLLQENVIYKTSTTGWQKIDLSEYKLNFNNLDKIAVTLQLVDHKALPDIGFVFGISAKKSLSKNLLFRYQSQGNWEVSEGSFITNLDIRYDKAKGEKDITEEQDTDNDNDADTKALISYYEHKKTAQKTVYGKNKEGKYIDLKDAKIYYEEYGKGQPLILLHGNNGSISDFSKQIPFFEKHYRVIAVDTRGQGRSTDLTQDAYSYEKFASDLYQVIKSLNLEQVDIIGWSDGGNTALIFNYEHPEMVNRIVTIGANMNPAGVKETLIELFKKQIIANDPKTNPRLVKLMLNHPDIKSNQLSVITNPVLVVAGSDDVIKDEHTRLIHKLIRNSELAIIPNATHYIPFEQPEKLNELMLNFLKNKS</sequence>
<evidence type="ECO:0000256" key="1">
    <source>
        <dbReference type="SAM" id="SignalP"/>
    </source>
</evidence>
<evidence type="ECO:0000313" key="3">
    <source>
        <dbReference type="EMBL" id="AIL44763.1"/>
    </source>
</evidence>
<dbReference type="STRING" id="1338011.BD94_0988"/>
<dbReference type="Gene3D" id="2.60.40.1120">
    <property type="entry name" value="Carboxypeptidase-like, regulatory domain"/>
    <property type="match status" value="1"/>
</dbReference>
<dbReference type="Proteomes" id="UP000028933">
    <property type="component" value="Chromosome"/>
</dbReference>
<dbReference type="SUPFAM" id="SSF53474">
    <property type="entry name" value="alpha/beta-Hydrolases"/>
    <property type="match status" value="1"/>
</dbReference>
<accession>A0A077EDT2</accession>
<dbReference type="PRINTS" id="PR00111">
    <property type="entry name" value="ABHYDROLASE"/>
</dbReference>
<name>A0A077EDT2_9FLAO</name>
<dbReference type="AlphaFoldDB" id="A0A077EDT2"/>
<dbReference type="PANTHER" id="PTHR43798:SF33">
    <property type="entry name" value="HYDROLASE, PUTATIVE (AFU_ORTHOLOGUE AFUA_2G14860)-RELATED"/>
    <property type="match status" value="1"/>
</dbReference>
<proteinExistence type="predicted"/>
<reference evidence="3" key="2">
    <citation type="journal article" date="2015" name="Genome Biol. Evol.">
        <title>Complete Genome Sequence and Transcriptomic Analysis of the Novel Pathogen Elizabethkingia anophelis in Response to Oxidative Stress.</title>
        <authorList>
            <person name="Li Y."/>
            <person name="Liu Y."/>
            <person name="Chew S.C."/>
            <person name="Tay M."/>
            <person name="Salido M.M."/>
            <person name="Teo J."/>
            <person name="Lauro F.M."/>
            <person name="Givskov M."/>
            <person name="Yang L."/>
        </authorList>
    </citation>
    <scope>NUCLEOTIDE SEQUENCE</scope>
    <source>
        <strain evidence="3">NUHP1</strain>
    </source>
</reference>
<dbReference type="GO" id="GO:0047372">
    <property type="term" value="F:monoacylglycerol lipase activity"/>
    <property type="evidence" value="ECO:0007669"/>
    <property type="project" value="TreeGrafter"/>
</dbReference>